<proteinExistence type="predicted"/>
<comment type="caution">
    <text evidence="1">The sequence shown here is derived from an EMBL/GenBank/DDBJ whole genome shotgun (WGS) entry which is preliminary data.</text>
</comment>
<reference evidence="1" key="2">
    <citation type="journal article" date="2021" name="PeerJ">
        <title>Extensive microbial diversity within the chicken gut microbiome revealed by metagenomics and culture.</title>
        <authorList>
            <person name="Gilroy R."/>
            <person name="Ravi A."/>
            <person name="Getino M."/>
            <person name="Pursley I."/>
            <person name="Horton D.L."/>
            <person name="Alikhan N.F."/>
            <person name="Baker D."/>
            <person name="Gharbi K."/>
            <person name="Hall N."/>
            <person name="Watson M."/>
            <person name="Adriaenssens E.M."/>
            <person name="Foster-Nyarko E."/>
            <person name="Jarju S."/>
            <person name="Secka A."/>
            <person name="Antonio M."/>
            <person name="Oren A."/>
            <person name="Chaudhuri R.R."/>
            <person name="La Ragione R."/>
            <person name="Hildebrand F."/>
            <person name="Pallen M.J."/>
        </authorList>
    </citation>
    <scope>NUCLEOTIDE SEQUENCE</scope>
    <source>
        <strain evidence="1">CHK165-10780</strain>
    </source>
</reference>
<accession>A0A9D0Z2G8</accession>
<dbReference type="Proteomes" id="UP000886725">
    <property type="component" value="Unassembled WGS sequence"/>
</dbReference>
<dbReference type="EMBL" id="DVFU01000113">
    <property type="protein sequence ID" value="HIQ65248.1"/>
    <property type="molecule type" value="Genomic_DNA"/>
</dbReference>
<protein>
    <submittedName>
        <fullName evidence="1">Uncharacterized protein</fullName>
    </submittedName>
</protein>
<evidence type="ECO:0000313" key="2">
    <source>
        <dbReference type="Proteomes" id="UP000886725"/>
    </source>
</evidence>
<organism evidence="1 2">
    <name type="scientific">Candidatus Faecenecus gallistercoris</name>
    <dbReference type="NCBI Taxonomy" id="2840793"/>
    <lineage>
        <taxon>Bacteria</taxon>
        <taxon>Bacillati</taxon>
        <taxon>Bacillota</taxon>
        <taxon>Bacillota incertae sedis</taxon>
        <taxon>Candidatus Faecenecus</taxon>
    </lineage>
</organism>
<dbReference type="AlphaFoldDB" id="A0A9D0Z2G8"/>
<gene>
    <name evidence="1" type="ORF">IAC85_05880</name>
</gene>
<sequence>MKEEYQKIETPMELLKWMSKNIRYGYITKEKEIILPNQESYQERWFQEYRLQDAEEVLKTGIATCWDQVELERDWFLKHDYVIKTFFEMVSLEYSNPYPTHTFLVYQDEQGNWNWFENADINHRGIYKFETLEECLKKVQECYCETLKEYKISKEKLSKIIMTEYEKPAPMLACEEYLNFVVESKKVM</sequence>
<evidence type="ECO:0000313" key="1">
    <source>
        <dbReference type="EMBL" id="HIQ65248.1"/>
    </source>
</evidence>
<reference evidence="1" key="1">
    <citation type="submission" date="2020-10" db="EMBL/GenBank/DDBJ databases">
        <authorList>
            <person name="Gilroy R."/>
        </authorList>
    </citation>
    <scope>NUCLEOTIDE SEQUENCE</scope>
    <source>
        <strain evidence="1">CHK165-10780</strain>
    </source>
</reference>
<name>A0A9D0Z2G8_9FIRM</name>